<accession>A0ACB8FHH1</accession>
<dbReference type="Proteomes" id="UP000827872">
    <property type="component" value="Linkage Group LG04"/>
</dbReference>
<gene>
    <name evidence="1" type="ORF">K3G42_019145</name>
</gene>
<organism evidence="1 2">
    <name type="scientific">Sphaerodactylus townsendi</name>
    <dbReference type="NCBI Taxonomy" id="933632"/>
    <lineage>
        <taxon>Eukaryota</taxon>
        <taxon>Metazoa</taxon>
        <taxon>Chordata</taxon>
        <taxon>Craniata</taxon>
        <taxon>Vertebrata</taxon>
        <taxon>Euteleostomi</taxon>
        <taxon>Lepidosauria</taxon>
        <taxon>Squamata</taxon>
        <taxon>Bifurcata</taxon>
        <taxon>Gekkota</taxon>
        <taxon>Sphaerodactylidae</taxon>
        <taxon>Sphaerodactylus</taxon>
    </lineage>
</organism>
<dbReference type="EMBL" id="CM037617">
    <property type="protein sequence ID" value="KAH8004772.1"/>
    <property type="molecule type" value="Genomic_DNA"/>
</dbReference>
<evidence type="ECO:0000313" key="1">
    <source>
        <dbReference type="EMBL" id="KAH8004772.1"/>
    </source>
</evidence>
<evidence type="ECO:0000313" key="2">
    <source>
        <dbReference type="Proteomes" id="UP000827872"/>
    </source>
</evidence>
<proteinExistence type="predicted"/>
<protein>
    <submittedName>
        <fullName evidence="1">Uncharacterized protein</fullName>
    </submittedName>
</protein>
<keyword evidence="2" id="KW-1185">Reference proteome</keyword>
<comment type="caution">
    <text evidence="1">The sequence shown here is derived from an EMBL/GenBank/DDBJ whole genome shotgun (WGS) entry which is preliminary data.</text>
</comment>
<name>A0ACB8FHH1_9SAUR</name>
<reference evidence="1" key="1">
    <citation type="submission" date="2021-08" db="EMBL/GenBank/DDBJ databases">
        <title>The first chromosome-level gecko genome reveals the dynamic sex chromosomes of Neotropical dwarf geckos (Sphaerodactylidae: Sphaerodactylus).</title>
        <authorList>
            <person name="Pinto B.J."/>
            <person name="Keating S.E."/>
            <person name="Gamble T."/>
        </authorList>
    </citation>
    <scope>NUCLEOTIDE SEQUENCE</scope>
    <source>
        <strain evidence="1">TG3544</strain>
    </source>
</reference>
<sequence length="99" mass="11489">MVSFLENLLEELKSLIRATSGKGSKIATKEISSPPPLLLEKVNSFLKKGAIWEAREQSHWSGLFPCYFLLYKKEGDKWFILELRVLNKQPRVCMFQMLL</sequence>